<evidence type="ECO:0000313" key="4">
    <source>
        <dbReference type="Proteomes" id="UP000029964"/>
    </source>
</evidence>
<dbReference type="EMBL" id="JPKY01000012">
    <property type="protein sequence ID" value="KFH47142.1"/>
    <property type="molecule type" value="Genomic_DNA"/>
</dbReference>
<feature type="compositionally biased region" description="Low complexity" evidence="1">
    <location>
        <begin position="316"/>
        <end position="328"/>
    </location>
</feature>
<feature type="compositionally biased region" description="Basic and acidic residues" evidence="1">
    <location>
        <begin position="577"/>
        <end position="587"/>
    </location>
</feature>
<feature type="compositionally biased region" description="Acidic residues" evidence="1">
    <location>
        <begin position="567"/>
        <end position="576"/>
    </location>
</feature>
<gene>
    <name evidence="3" type="ORF">ACRE_020470</name>
</gene>
<keyword evidence="2" id="KW-1133">Transmembrane helix</keyword>
<protein>
    <submittedName>
        <fullName evidence="3">Uncharacterized protein</fullName>
    </submittedName>
</protein>
<dbReference type="OrthoDB" id="4115400at2759"/>
<feature type="compositionally biased region" description="Polar residues" evidence="1">
    <location>
        <begin position="249"/>
        <end position="263"/>
    </location>
</feature>
<comment type="caution">
    <text evidence="3">The sequence shown here is derived from an EMBL/GenBank/DDBJ whole genome shotgun (WGS) entry which is preliminary data.</text>
</comment>
<reference evidence="4" key="1">
    <citation type="journal article" date="2014" name="Genome Announc.">
        <title>Genome sequence and annotation of Acremonium chrysogenum, producer of the beta-lactam antibiotic cephalosporin C.</title>
        <authorList>
            <person name="Terfehr D."/>
            <person name="Dahlmann T.A."/>
            <person name="Specht T."/>
            <person name="Zadra I."/>
            <person name="Kuernsteiner H."/>
            <person name="Kueck U."/>
        </authorList>
    </citation>
    <scope>NUCLEOTIDE SEQUENCE [LARGE SCALE GENOMIC DNA]</scope>
    <source>
        <strain evidence="4">ATCC 11550 / CBS 779.69 / DSM 880 / IAM 14645 / JCM 23072 / IMI 49137</strain>
    </source>
</reference>
<evidence type="ECO:0000256" key="1">
    <source>
        <dbReference type="SAM" id="MobiDB-lite"/>
    </source>
</evidence>
<dbReference type="Proteomes" id="UP000029964">
    <property type="component" value="Unassembled WGS sequence"/>
</dbReference>
<feature type="transmembrane region" description="Helical" evidence="2">
    <location>
        <begin position="1240"/>
        <end position="1270"/>
    </location>
</feature>
<proteinExistence type="predicted"/>
<feature type="compositionally biased region" description="Basic and acidic residues" evidence="1">
    <location>
        <begin position="329"/>
        <end position="339"/>
    </location>
</feature>
<feature type="compositionally biased region" description="Low complexity" evidence="1">
    <location>
        <begin position="343"/>
        <end position="366"/>
    </location>
</feature>
<dbReference type="HOGENOM" id="CLU_007440_0_0_1"/>
<feature type="compositionally biased region" description="Polar residues" evidence="1">
    <location>
        <begin position="789"/>
        <end position="813"/>
    </location>
</feature>
<feature type="compositionally biased region" description="Basic and acidic residues" evidence="1">
    <location>
        <begin position="66"/>
        <end position="83"/>
    </location>
</feature>
<feature type="compositionally biased region" description="Polar residues" evidence="1">
    <location>
        <begin position="865"/>
        <end position="878"/>
    </location>
</feature>
<feature type="region of interest" description="Disordered" evidence="1">
    <location>
        <begin position="1"/>
        <end position="658"/>
    </location>
</feature>
<sequence length="1284" mass="141400">MDRSSRRAAATRRPPYANSTSPSPSAAESPFGRPSTESPVLKSHSWRQSSQPAAQPPARRNSRTSSHHEFTFSTPDGHRDSQSRRKSKGGDAAADSPAPAATSLNDAEPEDGPTKGGHSLRRRARVNYATEHVEDEVTVPNSSSAAGRQRRQRRLDGSSHDDALDDDLYGSRPKRRGASLGVESPSNRRRNPSRKSVEARVYTEDFDGGHDTMQDTVEVDEIHDTIQVGNWSTASISPSSKSDAKDNVTNKSATPETLPPRNQSDADHPAETPSSKTAPIGPCDDNTAAERSTVAKTEEPPEQNHAQDHESTADPSQQQVQVESVESQHGVREVPEEKNTGPAAGAGALNLASPRPGSKSPPSTTSPEKEDATIESSPDPLQGGSPMDVDTRSPKDSSAVEPRRATPSPVDPRVPQSEESQADKVENPSAEEEPGMAKSSPKSSIEGANEVSSGEISSKEDKVNDQEEPMLSKERRSEEYIKAINSAEDVDREPGKPAPHAVHTEQHAHEPTTSTPLKEEVVADKQGLPPDPRWCRPQPTPVGRWSHLTPYVEGQYSVYPERKAPAEEDEAGEDQTPEDKDSSKDSNDADAAADDPEEVPEGMTTELPTLAVNTPTRGSPVPEAIDLPGLNSPAPAGEENEDAEDSEPSEPMERTKHYRYRKLRDPEEFIAAIDKYEDMSTPELYEMLEAVNLSLVGWQEEWTSLGKIVDDYENATRRRIADAKYETRTRNLNQHGINHEEPEFVVRGYKAKERETMSETRYLQAQDRIMAAAYGFEYDPHPSKIGRQNPETQQAGVTTRGRSLRNQPRQTVKASEADGVAGKRQRKPVQLFDPAPQEVSRSSTPVPTRARRRKNANADGDDVHTSFNTSFNDNSDGEASTAPIRRKRGPKPRASRLAEDSTPANGAAQQAHQESPRSTGRRGRQARAAARDEDYGSSQRALVSEPRSESMQPGRRMLTLKIPRGKNFSEPSSAITDNGDSRPSTASSDSTSHTIESSYSFRPKRQKRFRDEPDDKDGAFQGPPKKRNRRVAPVEDGDTMMTTAPEPAAPAPSQSNGAKRGPKIKLMRPSTGQAAQGRNGTPVSQPATEGAEEPPKEYRAMTKSEKMSASMKSKSPCKLKPLALGSMLTRRQVVGQMATWLEPWRSARPHWRRRRPPKQPLSSDLVSSLQSPRARRVRRGLSRYPGRIRYSCTLIHRRLIPIFILNHVLTSSLRLRLHILILILMLHTRLTLTRIPPTPILILLLTILATTLLTRLLMLLLLILIIRAILTHTIPIRTSHMELS</sequence>
<feature type="compositionally biased region" description="Basic and acidic residues" evidence="1">
    <location>
        <begin position="457"/>
        <end position="481"/>
    </location>
</feature>
<feature type="compositionally biased region" description="Polar residues" evidence="1">
    <location>
        <begin position="902"/>
        <end position="918"/>
    </location>
</feature>
<feature type="compositionally biased region" description="Polar residues" evidence="1">
    <location>
        <begin position="1070"/>
        <end position="1087"/>
    </location>
</feature>
<feature type="compositionally biased region" description="Low complexity" evidence="1">
    <location>
        <begin position="981"/>
        <end position="1000"/>
    </location>
</feature>
<evidence type="ECO:0000313" key="3">
    <source>
        <dbReference type="EMBL" id="KFH47142.1"/>
    </source>
</evidence>
<feature type="compositionally biased region" description="Basic residues" evidence="1">
    <location>
        <begin position="884"/>
        <end position="894"/>
    </location>
</feature>
<keyword evidence="2" id="KW-0472">Membrane</keyword>
<accession>A0A086TCR0</accession>
<feature type="compositionally biased region" description="Basic and acidic residues" evidence="1">
    <location>
        <begin position="195"/>
        <end position="213"/>
    </location>
</feature>
<feature type="compositionally biased region" description="Basic and acidic residues" evidence="1">
    <location>
        <begin position="1009"/>
        <end position="1018"/>
    </location>
</feature>
<evidence type="ECO:0000256" key="2">
    <source>
        <dbReference type="SAM" id="Phobius"/>
    </source>
</evidence>
<feature type="compositionally biased region" description="Acidic residues" evidence="1">
    <location>
        <begin position="638"/>
        <end position="650"/>
    </location>
</feature>
<organism evidence="3 4">
    <name type="scientific">Hapsidospora chrysogenum (strain ATCC 11550 / CBS 779.69 / DSM 880 / IAM 14645 / JCM 23072 / IMI 49137)</name>
    <name type="common">Acremonium chrysogenum</name>
    <dbReference type="NCBI Taxonomy" id="857340"/>
    <lineage>
        <taxon>Eukaryota</taxon>
        <taxon>Fungi</taxon>
        <taxon>Dikarya</taxon>
        <taxon>Ascomycota</taxon>
        <taxon>Pezizomycotina</taxon>
        <taxon>Sordariomycetes</taxon>
        <taxon>Hypocreomycetidae</taxon>
        <taxon>Hypocreales</taxon>
        <taxon>Bionectriaceae</taxon>
        <taxon>Hapsidospora</taxon>
    </lineage>
</organism>
<dbReference type="STRING" id="857340.A0A086TCR0"/>
<feature type="compositionally biased region" description="Low complexity" evidence="1">
    <location>
        <begin position="91"/>
        <end position="101"/>
    </location>
</feature>
<feature type="compositionally biased region" description="Acidic residues" evidence="1">
    <location>
        <begin position="591"/>
        <end position="600"/>
    </location>
</feature>
<name>A0A086TCR0_HAPC1</name>
<feature type="compositionally biased region" description="Polar residues" evidence="1">
    <location>
        <begin position="227"/>
        <end position="241"/>
    </location>
</feature>
<feature type="compositionally biased region" description="Low complexity" evidence="1">
    <location>
        <begin position="7"/>
        <end position="30"/>
    </location>
</feature>
<keyword evidence="2" id="KW-0812">Transmembrane</keyword>
<keyword evidence="4" id="KW-1185">Reference proteome</keyword>
<feature type="compositionally biased region" description="Basic and acidic residues" evidence="1">
    <location>
        <begin position="1093"/>
        <end position="1106"/>
    </location>
</feature>
<feature type="region of interest" description="Disordered" evidence="1">
    <location>
        <begin position="780"/>
        <end position="1115"/>
    </location>
</feature>
<feature type="compositionally biased region" description="Polar residues" evidence="1">
    <location>
        <begin position="969"/>
        <end position="978"/>
    </location>
</feature>